<evidence type="ECO:0000313" key="1">
    <source>
        <dbReference type="EMBL" id="WEF31266.1"/>
    </source>
</evidence>
<reference evidence="1 2" key="1">
    <citation type="submission" date="2023-02" db="EMBL/GenBank/DDBJ databases">
        <title>Gemone sequence of Telluria chitinolytica ACM 3522T.</title>
        <authorList>
            <person name="Frediansyah A."/>
            <person name="Miess H."/>
            <person name="Gross H."/>
        </authorList>
    </citation>
    <scope>NUCLEOTIDE SEQUENCE [LARGE SCALE GENOMIC DNA]</scope>
    <source>
        <strain evidence="1 2">ACM 3522</strain>
    </source>
</reference>
<name>A0ABY8B8D8_9BURK</name>
<dbReference type="EMBL" id="CP119083">
    <property type="protein sequence ID" value="WEF31266.1"/>
    <property type="molecule type" value="Genomic_DNA"/>
</dbReference>
<proteinExistence type="predicted"/>
<organism evidence="1 2">
    <name type="scientific">Pseudoduganella chitinolytica</name>
    <dbReference type="NCBI Taxonomy" id="34070"/>
    <lineage>
        <taxon>Bacteria</taxon>
        <taxon>Pseudomonadati</taxon>
        <taxon>Pseudomonadota</taxon>
        <taxon>Betaproteobacteria</taxon>
        <taxon>Burkholderiales</taxon>
        <taxon>Oxalobacteraceae</taxon>
        <taxon>Telluria group</taxon>
        <taxon>Pseudoduganella</taxon>
    </lineage>
</organism>
<protein>
    <recommendedName>
        <fullName evidence="3">Lipoprotein</fullName>
    </recommendedName>
</protein>
<evidence type="ECO:0008006" key="3">
    <source>
        <dbReference type="Google" id="ProtNLM"/>
    </source>
</evidence>
<keyword evidence="2" id="KW-1185">Reference proteome</keyword>
<accession>A0ABY8B8D8</accession>
<dbReference type="PROSITE" id="PS51257">
    <property type="entry name" value="PROKAR_LIPOPROTEIN"/>
    <property type="match status" value="1"/>
</dbReference>
<dbReference type="Proteomes" id="UP001216510">
    <property type="component" value="Chromosome"/>
</dbReference>
<dbReference type="RefSeq" id="WP_277414044.1">
    <property type="nucleotide sequence ID" value="NZ_CP119083.1"/>
</dbReference>
<evidence type="ECO:0000313" key="2">
    <source>
        <dbReference type="Proteomes" id="UP001216510"/>
    </source>
</evidence>
<sequence length="78" mass="7481">MKPLICACVVAILAACGGGGDHGSAGPVAPPVQPPVTAVDSFFAAVLAVFGKDEEGEPVAIEAAAATAPEGAEPQAVP</sequence>
<gene>
    <name evidence="1" type="ORF">PX653_17585</name>
</gene>